<feature type="domain" description="C-type lectin" evidence="5">
    <location>
        <begin position="52"/>
        <end position="159"/>
    </location>
</feature>
<dbReference type="GeneID" id="106545782"/>
<dbReference type="Proteomes" id="UP000504617">
    <property type="component" value="Unplaced"/>
</dbReference>
<dbReference type="CDD" id="cd03593">
    <property type="entry name" value="CLECT_NK_receptors_like"/>
    <property type="match status" value="1"/>
</dbReference>
<dbReference type="Pfam" id="PF00059">
    <property type="entry name" value="Lectin_C"/>
    <property type="match status" value="1"/>
</dbReference>
<dbReference type="OrthoDB" id="7357196at2759"/>
<dbReference type="InterPro" id="IPR052869">
    <property type="entry name" value="CLEC5A"/>
</dbReference>
<dbReference type="SMART" id="SM00034">
    <property type="entry name" value="CLECT"/>
    <property type="match status" value="1"/>
</dbReference>
<keyword evidence="6" id="KW-1185">Reference proteome</keyword>
<dbReference type="PANTHER" id="PTHR47536:SF1">
    <property type="entry name" value="C-TYPE LECTIN DOMAIN FAMILY 5 MEMBER A"/>
    <property type="match status" value="1"/>
</dbReference>
<protein>
    <submittedName>
        <fullName evidence="7">Killer cell lectin-like receptor subfamily F member 1 isoform X2</fullName>
    </submittedName>
</protein>
<proteinExistence type="predicted"/>
<evidence type="ECO:0000256" key="2">
    <source>
        <dbReference type="ARBA" id="ARBA00004613"/>
    </source>
</evidence>
<evidence type="ECO:0000256" key="3">
    <source>
        <dbReference type="ARBA" id="ARBA00022525"/>
    </source>
</evidence>
<dbReference type="GO" id="GO:0005576">
    <property type="term" value="C:extracellular region"/>
    <property type="evidence" value="ECO:0007669"/>
    <property type="project" value="UniProtKB-SubCell"/>
</dbReference>
<keyword evidence="3" id="KW-0964">Secreted</keyword>
<accession>A0A6I9XVW3</accession>
<dbReference type="SUPFAM" id="SSF56436">
    <property type="entry name" value="C-type lectin-like"/>
    <property type="match status" value="1"/>
</dbReference>
<dbReference type="AlphaFoldDB" id="A0A6I9XVW3"/>
<reference evidence="7" key="1">
    <citation type="submission" date="2025-08" db="UniProtKB">
        <authorList>
            <consortium name="RefSeq"/>
        </authorList>
    </citation>
    <scope>IDENTIFICATION</scope>
    <source>
        <tissue evidence="7">Skeletal muscle</tissue>
    </source>
</reference>
<dbReference type="InterPro" id="IPR033992">
    <property type="entry name" value="NKR-like_CTLD"/>
</dbReference>
<evidence type="ECO:0000256" key="1">
    <source>
        <dbReference type="ARBA" id="ARBA00004167"/>
    </source>
</evidence>
<dbReference type="PROSITE" id="PS50041">
    <property type="entry name" value="C_TYPE_LECTIN_2"/>
    <property type="match status" value="1"/>
</dbReference>
<organism evidence="6 7">
    <name type="scientific">Thamnophis sirtalis</name>
    <dbReference type="NCBI Taxonomy" id="35019"/>
    <lineage>
        <taxon>Eukaryota</taxon>
        <taxon>Metazoa</taxon>
        <taxon>Chordata</taxon>
        <taxon>Craniata</taxon>
        <taxon>Vertebrata</taxon>
        <taxon>Euteleostomi</taxon>
        <taxon>Lepidosauria</taxon>
        <taxon>Squamata</taxon>
        <taxon>Bifurcata</taxon>
        <taxon>Unidentata</taxon>
        <taxon>Episquamata</taxon>
        <taxon>Toxicofera</taxon>
        <taxon>Serpentes</taxon>
        <taxon>Colubroidea</taxon>
        <taxon>Colubridae</taxon>
        <taxon>Natricinae</taxon>
        <taxon>Thamnophis</taxon>
    </lineage>
</organism>
<evidence type="ECO:0000256" key="4">
    <source>
        <dbReference type="ARBA" id="ARBA00022734"/>
    </source>
</evidence>
<gene>
    <name evidence="7" type="primary">LOC106545782</name>
</gene>
<comment type="subcellular location">
    <subcellularLocation>
        <location evidence="1">Membrane</location>
        <topology evidence="1">Single-pass membrane protein</topology>
    </subcellularLocation>
    <subcellularLocation>
        <location evidence="2">Secreted</location>
    </subcellularLocation>
</comment>
<evidence type="ECO:0000259" key="5">
    <source>
        <dbReference type="PROSITE" id="PS50041"/>
    </source>
</evidence>
<keyword evidence="4" id="KW-0430">Lectin</keyword>
<dbReference type="InterPro" id="IPR016186">
    <property type="entry name" value="C-type_lectin-like/link_sf"/>
</dbReference>
<dbReference type="InterPro" id="IPR001304">
    <property type="entry name" value="C-type_lectin-like"/>
</dbReference>
<evidence type="ECO:0000313" key="7">
    <source>
        <dbReference type="RefSeq" id="XP_013917916.1"/>
    </source>
</evidence>
<dbReference type="GO" id="GO:0016020">
    <property type="term" value="C:membrane"/>
    <property type="evidence" value="ECO:0007669"/>
    <property type="project" value="UniProtKB-SubCell"/>
</dbReference>
<dbReference type="PANTHER" id="PTHR47536">
    <property type="entry name" value="C-TYPE LECTIN DOMAIN FAMILY 5 MEMBER A"/>
    <property type="match status" value="1"/>
</dbReference>
<name>A0A6I9XVW3_9SAUR</name>
<dbReference type="GO" id="GO:0030246">
    <property type="term" value="F:carbohydrate binding"/>
    <property type="evidence" value="ECO:0007669"/>
    <property type="project" value="UniProtKB-KW"/>
</dbReference>
<dbReference type="Gene3D" id="3.10.100.10">
    <property type="entry name" value="Mannose-Binding Protein A, subunit A"/>
    <property type="match status" value="1"/>
</dbReference>
<dbReference type="RefSeq" id="XP_013917916.1">
    <property type="nucleotide sequence ID" value="XM_014062441.1"/>
</dbReference>
<dbReference type="InterPro" id="IPR016187">
    <property type="entry name" value="CTDL_fold"/>
</dbReference>
<evidence type="ECO:0000313" key="6">
    <source>
        <dbReference type="Proteomes" id="UP000504617"/>
    </source>
</evidence>
<sequence>MMPSLYHLMHGGSVKILQAAVWPPSPEQTSSFSPLYPATVRTPLKQPRWERFRGHDYLFSEEKNTWQISQLECEDWTSKLLIIDDTKELEFIINKTAMANYFIGLTYSEPIKKWKWIDHKDHNMILFPIKATMDKECAAILAGNVSPVSCNDEYNWICEKTYS</sequence>